<dbReference type="Gene3D" id="3.60.10.10">
    <property type="entry name" value="Endonuclease/exonuclease/phosphatase"/>
    <property type="match status" value="1"/>
</dbReference>
<accession>A0A023G1I2</accession>
<dbReference type="SUPFAM" id="SSF56219">
    <property type="entry name" value="DNase I-like"/>
    <property type="match status" value="1"/>
</dbReference>
<protein>
    <submittedName>
        <fullName evidence="1">Putative secreted protein</fullName>
    </submittedName>
</protein>
<organism evidence="1">
    <name type="scientific">Amblyomma triste</name>
    <name type="common">Neotropical tick</name>
    <dbReference type="NCBI Taxonomy" id="251400"/>
    <lineage>
        <taxon>Eukaryota</taxon>
        <taxon>Metazoa</taxon>
        <taxon>Ecdysozoa</taxon>
        <taxon>Arthropoda</taxon>
        <taxon>Chelicerata</taxon>
        <taxon>Arachnida</taxon>
        <taxon>Acari</taxon>
        <taxon>Parasitiformes</taxon>
        <taxon>Ixodida</taxon>
        <taxon>Ixodoidea</taxon>
        <taxon>Ixodidae</taxon>
        <taxon>Amblyomminae</taxon>
        <taxon>Amblyomma</taxon>
    </lineage>
</organism>
<reference evidence="1" key="1">
    <citation type="submission" date="2014-03" db="EMBL/GenBank/DDBJ databases">
        <title>The sialotranscriptome of Amblyomma triste, Amblyomma parvum and Amblyomma cajennense ticks, uncovered by 454-based RNA-seq.</title>
        <authorList>
            <person name="Garcia G.R."/>
            <person name="Gardinassi L.G."/>
            <person name="Ribeiro J.M."/>
            <person name="Anatriello E."/>
            <person name="Ferreira B.R."/>
            <person name="Moreira H.N."/>
            <person name="Mafra C."/>
            <person name="Olegario M.M."/>
            <person name="Szabo P.J."/>
            <person name="Miranda-Santos I.K."/>
            <person name="Maruyama S.R."/>
        </authorList>
    </citation>
    <scope>NUCLEOTIDE SEQUENCE</scope>
    <source>
        <strain evidence="1">Mato Grasso do Sul</strain>
        <tissue evidence="1">Salivary glands</tissue>
    </source>
</reference>
<name>A0A023G1I2_AMBTT</name>
<dbReference type="InterPro" id="IPR036691">
    <property type="entry name" value="Endo/exonu/phosph_ase_sf"/>
</dbReference>
<evidence type="ECO:0000313" key="1">
    <source>
        <dbReference type="EMBL" id="JAC27487.1"/>
    </source>
</evidence>
<dbReference type="AlphaFoldDB" id="A0A023G1I2"/>
<sequence length="88" mass="10022">MIWVQIRVFLRKVILGICYQPPSYGSSFVDELRDALNIIVVRFPVVPVILVGDFNYPSIVWSNSSAYPSLFSTECSNFLHMCAYLNLS</sequence>
<dbReference type="EMBL" id="GBBM01007931">
    <property type="protein sequence ID" value="JAC27487.1"/>
    <property type="molecule type" value="mRNA"/>
</dbReference>
<proteinExistence type="evidence at transcript level"/>